<evidence type="ECO:0000313" key="8">
    <source>
        <dbReference type="Proteomes" id="UP001620408"/>
    </source>
</evidence>
<keyword evidence="4" id="KW-0255">Endonuclease</keyword>
<evidence type="ECO:0000313" key="7">
    <source>
        <dbReference type="EMBL" id="MFK2916112.1"/>
    </source>
</evidence>
<keyword evidence="5" id="KW-0378">Hydrolase</keyword>
<keyword evidence="2" id="KW-1277">Toxin-antitoxin system</keyword>
<dbReference type="InterPro" id="IPR035093">
    <property type="entry name" value="RelE/ParE_toxin_dom_sf"/>
</dbReference>
<evidence type="ECO:0000256" key="5">
    <source>
        <dbReference type="ARBA" id="ARBA00022801"/>
    </source>
</evidence>
<dbReference type="Pfam" id="PF06769">
    <property type="entry name" value="YoeB_toxin"/>
    <property type="match status" value="1"/>
</dbReference>
<proteinExistence type="inferred from homology"/>
<comment type="similarity">
    <text evidence="1">Belongs to the YoeB family.</text>
</comment>
<dbReference type="Gene3D" id="3.30.2310.20">
    <property type="entry name" value="RelE-like"/>
    <property type="match status" value="1"/>
</dbReference>
<evidence type="ECO:0000256" key="6">
    <source>
        <dbReference type="ARBA" id="ARBA00030388"/>
    </source>
</evidence>
<evidence type="ECO:0000256" key="4">
    <source>
        <dbReference type="ARBA" id="ARBA00022759"/>
    </source>
</evidence>
<gene>
    <name evidence="7" type="ORF">ISS97_02450</name>
</gene>
<accession>A0ABW8K3D0</accession>
<evidence type="ECO:0000256" key="1">
    <source>
        <dbReference type="ARBA" id="ARBA00008172"/>
    </source>
</evidence>
<evidence type="ECO:0000256" key="3">
    <source>
        <dbReference type="ARBA" id="ARBA00022722"/>
    </source>
</evidence>
<dbReference type="PANTHER" id="PTHR38039:SF1">
    <property type="entry name" value="TOXIN YOEB"/>
    <property type="match status" value="1"/>
</dbReference>
<dbReference type="PANTHER" id="PTHR38039">
    <property type="entry name" value="TOXIN YOEB"/>
    <property type="match status" value="1"/>
</dbReference>
<keyword evidence="3" id="KW-0540">Nuclease</keyword>
<dbReference type="NCBIfam" id="TIGR02116">
    <property type="entry name" value="toxin_Txe_YoeB"/>
    <property type="match status" value="1"/>
</dbReference>
<organism evidence="7 8">
    <name type="scientific">Dyella koreensis</name>
    <dbReference type="NCBI Taxonomy" id="311235"/>
    <lineage>
        <taxon>Bacteria</taxon>
        <taxon>Pseudomonadati</taxon>
        <taxon>Pseudomonadota</taxon>
        <taxon>Gammaproteobacteria</taxon>
        <taxon>Lysobacterales</taxon>
        <taxon>Rhodanobacteraceae</taxon>
        <taxon>Dyella</taxon>
    </lineage>
</organism>
<name>A0ABW8K3D0_9GAMM</name>
<dbReference type="EMBL" id="JADIKD010000006">
    <property type="protein sequence ID" value="MFK2916112.1"/>
    <property type="molecule type" value="Genomic_DNA"/>
</dbReference>
<reference evidence="7 8" key="1">
    <citation type="submission" date="2020-10" db="EMBL/GenBank/DDBJ databases">
        <title>Phylogeny of dyella-like bacteria.</title>
        <authorList>
            <person name="Fu J."/>
        </authorList>
    </citation>
    <scope>NUCLEOTIDE SEQUENCE [LARGE SCALE GENOMIC DNA]</scope>
    <source>
        <strain evidence="7 8">BB4</strain>
    </source>
</reference>
<keyword evidence="8" id="KW-1185">Reference proteome</keyword>
<dbReference type="Proteomes" id="UP001620408">
    <property type="component" value="Unassembled WGS sequence"/>
</dbReference>
<sequence length="96" mass="11403">MGQSWEDYLYWQANDPKKIETINHLIADIRRNPWAGLGKPEPLKANWAGWWSRRITIEHRLVYRLFDMDKPSKGQAKPGKITVIQIAQARFHYEKK</sequence>
<protein>
    <recommendedName>
        <fullName evidence="6">Putative mRNA interferase YoeB</fullName>
    </recommendedName>
</protein>
<dbReference type="SUPFAM" id="SSF143011">
    <property type="entry name" value="RelE-like"/>
    <property type="match status" value="1"/>
</dbReference>
<evidence type="ECO:0000256" key="2">
    <source>
        <dbReference type="ARBA" id="ARBA00022649"/>
    </source>
</evidence>
<dbReference type="InterPro" id="IPR009614">
    <property type="entry name" value="YoeB_toxin"/>
</dbReference>
<comment type="caution">
    <text evidence="7">The sequence shown here is derived from an EMBL/GenBank/DDBJ whole genome shotgun (WGS) entry which is preliminary data.</text>
</comment>